<name>A0A1I7TR12_9PELO</name>
<sequence>MMELMKFPYVVQRHIIKQMAHGEALLLSFVSRESMEMVRSVCWRDTKHINYRLADGFLSVIIGRRHNPTGEIWGFRPISRVFAKKIDFQFPGSDVKCT</sequence>
<accession>A0A1I7TR12</accession>
<reference evidence="2" key="1">
    <citation type="submission" date="2016-11" db="UniProtKB">
        <authorList>
            <consortium name="WormBaseParasite"/>
        </authorList>
    </citation>
    <scope>IDENTIFICATION</scope>
</reference>
<proteinExistence type="predicted"/>
<protein>
    <submittedName>
        <fullName evidence="2">F-box domain-containing protein</fullName>
    </submittedName>
</protein>
<keyword evidence="1" id="KW-1185">Reference proteome</keyword>
<organism evidence="1 2">
    <name type="scientific">Caenorhabditis tropicalis</name>
    <dbReference type="NCBI Taxonomy" id="1561998"/>
    <lineage>
        <taxon>Eukaryota</taxon>
        <taxon>Metazoa</taxon>
        <taxon>Ecdysozoa</taxon>
        <taxon>Nematoda</taxon>
        <taxon>Chromadorea</taxon>
        <taxon>Rhabditida</taxon>
        <taxon>Rhabditina</taxon>
        <taxon>Rhabditomorpha</taxon>
        <taxon>Rhabditoidea</taxon>
        <taxon>Rhabditidae</taxon>
        <taxon>Peloderinae</taxon>
        <taxon>Caenorhabditis</taxon>
    </lineage>
</organism>
<dbReference type="WBParaSite" id="Csp11.Scaffold629.g10908.t1">
    <property type="protein sequence ID" value="Csp11.Scaffold629.g10908.t1"/>
    <property type="gene ID" value="Csp11.Scaffold629.g10908"/>
</dbReference>
<evidence type="ECO:0000313" key="1">
    <source>
        <dbReference type="Proteomes" id="UP000095282"/>
    </source>
</evidence>
<evidence type="ECO:0000313" key="2">
    <source>
        <dbReference type="WBParaSite" id="Csp11.Scaffold629.g10908.t1"/>
    </source>
</evidence>
<dbReference type="Proteomes" id="UP000095282">
    <property type="component" value="Unplaced"/>
</dbReference>
<dbReference type="AlphaFoldDB" id="A0A1I7TR12"/>